<dbReference type="SUPFAM" id="SSF50729">
    <property type="entry name" value="PH domain-like"/>
    <property type="match status" value="1"/>
</dbReference>
<evidence type="ECO:0000256" key="1">
    <source>
        <dbReference type="ARBA" id="ARBA00022468"/>
    </source>
</evidence>
<keyword evidence="9" id="KW-1185">Reference proteome</keyword>
<comment type="caution">
    <text evidence="8">The sequence shown here is derived from an EMBL/GenBank/DDBJ whole genome shotgun (WGS) entry which is preliminary data.</text>
</comment>
<sequence>MFKRKAKKSGEEQKNQSPKQSGNSNESSNRQLAIVHNKTTATINFILNKAPGLLPAVVNTAKSITPKLPSKKHDKNRNRNINKDENIGQSNLPSQGSPSPPFTSPILTPHTRSGSRSLNEIETGEGDHVSDHQRRPSEPTPVRGNFPPGILSHNNYNRNGNVPAINIHNVDEGMISPIDHSPNLISNVNVIKEGYLKKIDFDSKPSLTSRGWKVYKVNLRGSKLYFYKPPSEAVLKTFFPNNKDIPIGKDYSTLSPVVANDRGIHLNPSNFESNAAKLIFEGGANSSFNGEIQFIPPLIKKYYYGETGYEVDRSVVMRFKKLICLLIFEDHVVICKRKFIRYTSNLRLFGGGNHSSTNVPPSNTGTEFGGQDIDARSVSSTRGIPDNDGTTTNKGKGYFTKWKLDAYYPIHSIEIIDPNFQTTYSPYIVPSTQPYSTNRVNDPETSSLHSVSSSISVAANVNSSSGAILYLNITDGRDKDSYRVFVVPNNEIRSLWEAKLFDAKKKSLRKIMIQHGGADINNPVGSHDQNSSNGLGGDKPESGSSSLRKARVYWGTNKHPELIIKEIKPDQNSEHDNVSATTSPVSPSPPSVESSSQRLIRGGLIDSLVHELIFETQKGPNDDNDDFLHAFLLTYPLFADPSHIFRELRRCGNMQSSERKKSNAIIKRLFTILSAWCKNHGHDLSRDEVYNGMIETLEEVLGIAEDEEIAEGEELKKLIQENRKNIQNVSDDNKEEQLTSLQGPPAPLSLDLSNLLVTGLTPALFLKMEPKELAQQLYIYHFLELKKTNPGKNLKRFIPSKYRPESLTSPLNDTPTTPHFITRLIYHHILILTQQSAYTSRRPLLLTHWIKTGIACKTLGDMTGWMAVALAICSPAIVRLKETWRRVNKQWIDVVVDDWVPLLIKCGGIDGEIDIENFKSLLLVIYDRKEKSKTKPIPYFGFITLALERLNSTIPSVIDRSTNDTTRVGSRNNSITGNGVVNFEKYWKMYDTIIESLAQWQQTGNFNDNSGDTCPFSPSSPLQKFFHQFNSVPASSALDTWQLFDSSLSCEPRLHGQYLEHHARQRKSHSAYVPLVFTEVIPTNRLFEKNAYLSASGALGKRASNSSLNLGDNNPTVSSGRPIISGPTPLNLDALPASNSTKSKPNSPNHLSVQRGVRKRTLSFPPARIGPLTSTTWNTGLDLVTRNWLGGLVQHRGGYTVLLKCMKDIAGVGEMLMFVKDGELVFKSVRDATGSRPASLVENSSGTSSKRNSIHGLVALTQQQNSPRTSIYNSDHDALMVVVKAGTLERLVDVLINGVASYSTSVVDDNGEPPLTIGKQGQLGINSEEYLATFFSTYRSFCSPILLLDILRKRFINAKKVSKDDVESRNQMEAQLSPTRDDDVNYDWNMVSTIQSKVLKVFYYWVKEFFHDFLDDLTLKNRLMHFIDEAKDEVESWSKIIREEPLVVLAEDVKSSLNSLRCLAAKKSLEPTYDFQDETMASLVDKVMNDSYQLSSSDNDNKQIKNDDDIVIPSIDNNEVCDLLDSIDLTVLRLFETVTPQDWILAYEILETQSADILGWYPKKQSPSSDDEIIITDIFITMQQTERVSNSKEYVLDSLPRSIKALCRMHKIIRNWIIQEITSPSVDSDKRVNRINKLLDMILLSRKRMVKLDIYPRDEAAKQDFESKRGVPSFIESSIVSGLISPESRFFTRAWNDVAQNRNSGLDTLDSLLQGESSKPVKDSHPNFALVPCIGWLFERMLEICCNVPDMSFESEKLINYDKRRYVYNLTQIFVRLQHELTERSQEIVPSIDVRFLTNANSYNNTSKSDLRNIKDFAIRENSTVRITNTQSKYVKSQKPFNKLVAEQQEKIKRDQKERDRLAKDIRETQNKLQKKSRTNHRPSRVESFIKQVARPLSIAFGSSWQSHNSGNSPNLKNLSGQYHSSSSKAALVINLINSNASEASSDFGLTLDSVFRIVTEEGGQYLFQALDNDNMNDWIRVINEAAKEGAEKRNTILNKEPDIVPKEEEVPDDPPKTRGSVYGKDLITLMPDGKIPIFVEKCITEIEKRGLREVGIYRIPGAANAVNKLRAAFNKNADAVDLSDEEYRDINVVAGALKRFFRDLPEPIMTYELYDDFIEANGLQDRDEKLYAIKDLLYKLPIPNYELLKRLIEHLERVTDFEEINHMYANNLAIVFGPNLLKTRDFARSMSNLGHHNSIVRSLILQYHWFFNIEEEEEASEIEYQDDLLDPDMETSEPEGENEDRPIQENTIVTDDDVSFEISSENEPINGPNYDELNNLTNEIVRHSWEGPDGEIIEEYEENLQENLQESIEELSNIDSIVLEQHKHDYIEDIGNRDSTLTDVTEDPEEVKETTSIVELEKNEQQNATEIVSENTSMMEPVKNELQNATEEVSENTSMVEPVKNATEIENESVVESVNNEEQEEQDNGTLHNSNVTGELSTFVRIPKTNLTEKFVEKSRYSVNLIDFDSDFEALPQQFNILNTANEHLMDNIDNYIEYESTLDKPLQPGKYVQQKTKRDSTIEQLDKSVVNDELNSMQNTISSLNSLLVLSDDDMNELISKRKSIIYEPKITKQVNQDVIDQQENVEIRPFVENAESSKDYNNEPEINVEHHRKKI</sequence>
<feature type="region of interest" description="Disordered" evidence="3">
    <location>
        <begin position="1"/>
        <end position="29"/>
    </location>
</feature>
<dbReference type="PROSITE" id="PS50238">
    <property type="entry name" value="RHOGAP"/>
    <property type="match status" value="1"/>
</dbReference>
<feature type="domain" description="N-terminal Ras-GEF" evidence="6">
    <location>
        <begin position="596"/>
        <end position="727"/>
    </location>
</feature>
<feature type="region of interest" description="Disordered" evidence="3">
    <location>
        <begin position="1993"/>
        <end position="2018"/>
    </location>
</feature>
<dbReference type="InterPro" id="IPR050729">
    <property type="entry name" value="Rho-GAP"/>
</dbReference>
<dbReference type="SUPFAM" id="SSF48350">
    <property type="entry name" value="GTPase activation domain, GAP"/>
    <property type="match status" value="1"/>
</dbReference>
<dbReference type="InterPro" id="IPR001895">
    <property type="entry name" value="RASGEF_cat_dom"/>
</dbReference>
<keyword evidence="2" id="KW-0344">Guanine-nucleotide releasing factor</keyword>
<organism evidence="8 9">
    <name type="scientific">Glomus cerebriforme</name>
    <dbReference type="NCBI Taxonomy" id="658196"/>
    <lineage>
        <taxon>Eukaryota</taxon>
        <taxon>Fungi</taxon>
        <taxon>Fungi incertae sedis</taxon>
        <taxon>Mucoromycota</taxon>
        <taxon>Glomeromycotina</taxon>
        <taxon>Glomeromycetes</taxon>
        <taxon>Glomerales</taxon>
        <taxon>Glomeraceae</taxon>
        <taxon>Glomus</taxon>
    </lineage>
</organism>
<dbReference type="OrthoDB" id="79452at2759"/>
<dbReference type="PANTHER" id="PTHR23176">
    <property type="entry name" value="RHO/RAC/CDC GTPASE-ACTIVATING PROTEIN"/>
    <property type="match status" value="1"/>
</dbReference>
<dbReference type="Pfam" id="PF00618">
    <property type="entry name" value="RasGEF_N"/>
    <property type="match status" value="2"/>
</dbReference>
<dbReference type="InterPro" id="IPR023578">
    <property type="entry name" value="Ras_GEF_dom_sf"/>
</dbReference>
<dbReference type="SMART" id="SM00229">
    <property type="entry name" value="RasGEFN"/>
    <property type="match status" value="2"/>
</dbReference>
<dbReference type="GO" id="GO:0005085">
    <property type="term" value="F:guanyl-nucleotide exchange factor activity"/>
    <property type="evidence" value="ECO:0007669"/>
    <property type="project" value="UniProtKB-KW"/>
</dbReference>
<dbReference type="Pfam" id="PF00617">
    <property type="entry name" value="RasGEF"/>
    <property type="match status" value="1"/>
</dbReference>
<reference evidence="8 9" key="1">
    <citation type="submission" date="2018-06" db="EMBL/GenBank/DDBJ databases">
        <title>Comparative genomics reveals the genomic features of Rhizophagus irregularis, R. cerebriforme, R. diaphanum and Gigaspora rosea, and their symbiotic lifestyle signature.</title>
        <authorList>
            <person name="Morin E."/>
            <person name="San Clemente H."/>
            <person name="Chen E.C.H."/>
            <person name="De La Providencia I."/>
            <person name="Hainaut M."/>
            <person name="Kuo A."/>
            <person name="Kohler A."/>
            <person name="Murat C."/>
            <person name="Tang N."/>
            <person name="Roy S."/>
            <person name="Loubradou J."/>
            <person name="Henrissat B."/>
            <person name="Grigoriev I.V."/>
            <person name="Corradi N."/>
            <person name="Roux C."/>
            <person name="Martin F.M."/>
        </authorList>
    </citation>
    <scope>NUCLEOTIDE SEQUENCE [LARGE SCALE GENOMIC DNA]</scope>
    <source>
        <strain evidence="8 9">DAOM 227022</strain>
    </source>
</reference>
<gene>
    <name evidence="8" type="ORF">C1645_802989</name>
</gene>
<dbReference type="Gene3D" id="1.10.555.10">
    <property type="entry name" value="Rho GTPase activation protein"/>
    <property type="match status" value="1"/>
</dbReference>
<feature type="region of interest" description="Disordered" evidence="3">
    <location>
        <begin position="568"/>
        <end position="597"/>
    </location>
</feature>
<feature type="compositionally biased region" description="Basic and acidic residues" evidence="3">
    <location>
        <begin position="1993"/>
        <end position="2017"/>
    </location>
</feature>
<dbReference type="SMART" id="SM00233">
    <property type="entry name" value="PH"/>
    <property type="match status" value="2"/>
</dbReference>
<feature type="domain" description="Ras-GEF" evidence="5">
    <location>
        <begin position="769"/>
        <end position="1053"/>
    </location>
</feature>
<dbReference type="SMART" id="SM00324">
    <property type="entry name" value="RhoGAP"/>
    <property type="match status" value="1"/>
</dbReference>
<evidence type="ECO:0000313" key="8">
    <source>
        <dbReference type="EMBL" id="RIA95407.1"/>
    </source>
</evidence>
<feature type="region of interest" description="Disordered" evidence="3">
    <location>
        <begin position="517"/>
        <end position="546"/>
    </location>
</feature>
<feature type="compositionally biased region" description="Polar residues" evidence="3">
    <location>
        <begin position="15"/>
        <end position="29"/>
    </location>
</feature>
<feature type="domain" description="PH" evidence="4">
    <location>
        <begin position="1956"/>
        <end position="1988"/>
    </location>
</feature>
<dbReference type="Gene3D" id="1.20.870.10">
    <property type="entry name" value="Son of sevenless (SoS) protein Chain: S domain 1"/>
    <property type="match status" value="2"/>
</dbReference>
<dbReference type="PROSITE" id="PS50009">
    <property type="entry name" value="RASGEF_CAT"/>
    <property type="match status" value="1"/>
</dbReference>
<dbReference type="STRING" id="658196.A0A397TG93"/>
<feature type="compositionally biased region" description="Low complexity" evidence="3">
    <location>
        <begin position="1138"/>
        <end position="1149"/>
    </location>
</feature>
<keyword evidence="1" id="KW-0343">GTPase activation</keyword>
<dbReference type="PANTHER" id="PTHR23176:SF0">
    <property type="entry name" value="RHO GTPASE ACTIVATING PROTEIN AT 19D, ISOFORM D"/>
    <property type="match status" value="1"/>
</dbReference>
<dbReference type="InterPro" id="IPR011993">
    <property type="entry name" value="PH-like_dom_sf"/>
</dbReference>
<feature type="compositionally biased region" description="Basic residues" evidence="3">
    <location>
        <begin position="69"/>
        <end position="80"/>
    </location>
</feature>
<dbReference type="PROSITE" id="PS50212">
    <property type="entry name" value="RASGEF_NTER"/>
    <property type="match status" value="2"/>
</dbReference>
<evidence type="ECO:0000313" key="9">
    <source>
        <dbReference type="Proteomes" id="UP000265703"/>
    </source>
</evidence>
<evidence type="ECO:0000259" key="4">
    <source>
        <dbReference type="PROSITE" id="PS50003"/>
    </source>
</evidence>
<dbReference type="EMBL" id="QKYT01000061">
    <property type="protein sequence ID" value="RIA95407.1"/>
    <property type="molecule type" value="Genomic_DNA"/>
</dbReference>
<dbReference type="Pfam" id="PF00620">
    <property type="entry name" value="RhoGAP"/>
    <property type="match status" value="1"/>
</dbReference>
<feature type="region of interest" description="Disordered" evidence="3">
    <location>
        <begin position="2598"/>
        <end position="2618"/>
    </location>
</feature>
<feature type="region of interest" description="Disordered" evidence="3">
    <location>
        <begin position="65"/>
        <end position="148"/>
    </location>
</feature>
<feature type="compositionally biased region" description="Polar residues" evidence="3">
    <location>
        <begin position="1103"/>
        <end position="1119"/>
    </location>
</feature>
<dbReference type="PROSITE" id="PS50003">
    <property type="entry name" value="PH_DOMAIN"/>
    <property type="match status" value="1"/>
</dbReference>
<feature type="compositionally biased region" description="Polar residues" evidence="3">
    <location>
        <begin position="523"/>
        <end position="533"/>
    </location>
</feature>
<feature type="compositionally biased region" description="Basic and acidic residues" evidence="3">
    <location>
        <begin position="568"/>
        <end position="577"/>
    </location>
</feature>
<protein>
    <recommendedName>
        <fullName evidence="10">Ras guanine nucleotide exchange factor domain-containing protein</fullName>
    </recommendedName>
</protein>
<dbReference type="Gene3D" id="1.10.840.10">
    <property type="entry name" value="Ras guanine-nucleotide exchange factors catalytic domain"/>
    <property type="match status" value="2"/>
</dbReference>
<evidence type="ECO:0000256" key="3">
    <source>
        <dbReference type="SAM" id="MobiDB-lite"/>
    </source>
</evidence>
<feature type="compositionally biased region" description="Polar residues" evidence="3">
    <location>
        <begin position="354"/>
        <end position="366"/>
    </location>
</feature>
<evidence type="ECO:0000259" key="5">
    <source>
        <dbReference type="PROSITE" id="PS50009"/>
    </source>
</evidence>
<feature type="compositionally biased region" description="Basic and acidic residues" evidence="3">
    <location>
        <begin position="1850"/>
        <end position="1870"/>
    </location>
</feature>
<feature type="domain" description="Rho-GAP" evidence="7">
    <location>
        <begin position="2025"/>
        <end position="2212"/>
    </location>
</feature>
<dbReference type="Gene3D" id="2.30.29.30">
    <property type="entry name" value="Pleckstrin-homology domain (PH domain)/Phosphotyrosine-binding domain (PTB)"/>
    <property type="match status" value="1"/>
</dbReference>
<feature type="region of interest" description="Disordered" evidence="3">
    <location>
        <begin position="1850"/>
        <end position="1884"/>
    </location>
</feature>
<proteinExistence type="predicted"/>
<dbReference type="GO" id="GO:0005737">
    <property type="term" value="C:cytoplasm"/>
    <property type="evidence" value="ECO:0007669"/>
    <property type="project" value="TreeGrafter"/>
</dbReference>
<dbReference type="GO" id="GO:0005096">
    <property type="term" value="F:GTPase activator activity"/>
    <property type="evidence" value="ECO:0007669"/>
    <property type="project" value="UniProtKB-KW"/>
</dbReference>
<dbReference type="CDD" id="cd06224">
    <property type="entry name" value="REM"/>
    <property type="match status" value="2"/>
</dbReference>
<evidence type="ECO:0000256" key="2">
    <source>
        <dbReference type="PROSITE-ProRule" id="PRU00168"/>
    </source>
</evidence>
<evidence type="ECO:0000259" key="6">
    <source>
        <dbReference type="PROSITE" id="PS50212"/>
    </source>
</evidence>
<feature type="compositionally biased region" description="Basic and acidic residues" evidence="3">
    <location>
        <begin position="125"/>
        <end position="137"/>
    </location>
</feature>
<dbReference type="Proteomes" id="UP000265703">
    <property type="component" value="Unassembled WGS sequence"/>
</dbReference>
<feature type="domain" description="N-terminal Ras-GEF" evidence="6">
    <location>
        <begin position="1279"/>
        <end position="1454"/>
    </location>
</feature>
<accession>A0A397TG93</accession>
<dbReference type="InterPro" id="IPR001849">
    <property type="entry name" value="PH_domain"/>
</dbReference>
<evidence type="ECO:0008006" key="10">
    <source>
        <dbReference type="Google" id="ProtNLM"/>
    </source>
</evidence>
<name>A0A397TG93_9GLOM</name>
<evidence type="ECO:0000259" key="7">
    <source>
        <dbReference type="PROSITE" id="PS50238"/>
    </source>
</evidence>
<dbReference type="SUPFAM" id="SSF48366">
    <property type="entry name" value="Ras GEF"/>
    <property type="match status" value="2"/>
</dbReference>
<dbReference type="InterPro" id="IPR000651">
    <property type="entry name" value="Ras-like_Gua-exchang_fac_N"/>
</dbReference>
<feature type="compositionally biased region" description="Basic residues" evidence="3">
    <location>
        <begin position="1873"/>
        <end position="1883"/>
    </location>
</feature>
<feature type="region of interest" description="Disordered" evidence="3">
    <location>
        <begin position="1103"/>
        <end position="1158"/>
    </location>
</feature>
<feature type="region of interest" description="Disordered" evidence="3">
    <location>
        <begin position="353"/>
        <end position="372"/>
    </location>
</feature>
<dbReference type="InterPro" id="IPR008936">
    <property type="entry name" value="Rho_GTPase_activation_prot"/>
</dbReference>
<dbReference type="GO" id="GO:0007264">
    <property type="term" value="P:small GTPase-mediated signal transduction"/>
    <property type="evidence" value="ECO:0007669"/>
    <property type="project" value="InterPro"/>
</dbReference>
<dbReference type="SMART" id="SM00147">
    <property type="entry name" value="RasGEF"/>
    <property type="match status" value="1"/>
</dbReference>
<dbReference type="InterPro" id="IPR036964">
    <property type="entry name" value="RASGEF_cat_dom_sf"/>
</dbReference>
<feature type="compositionally biased region" description="Polar residues" evidence="3">
    <location>
        <begin position="110"/>
        <end position="120"/>
    </location>
</feature>
<dbReference type="InterPro" id="IPR000198">
    <property type="entry name" value="RhoGAP_dom"/>
</dbReference>
<feature type="compositionally biased region" description="Polar residues" evidence="3">
    <location>
        <begin position="87"/>
        <end position="97"/>
    </location>
</feature>